<dbReference type="EMBL" id="CAFBMV010000009">
    <property type="protein sequence ID" value="CAB4929317.1"/>
    <property type="molecule type" value="Genomic_DNA"/>
</dbReference>
<dbReference type="EMBL" id="CAEZZC010000010">
    <property type="protein sequence ID" value="CAB4751576.1"/>
    <property type="molecule type" value="Genomic_DNA"/>
</dbReference>
<gene>
    <name evidence="4" type="ORF">UFOPK2289_00324</name>
    <name evidence="5" type="ORF">UFOPK2822_00841</name>
    <name evidence="6" type="ORF">UFOPK3346_01197</name>
    <name evidence="7" type="ORF">UFOPK3670_01175</name>
    <name evidence="8" type="ORF">UFOPK4308_01221</name>
</gene>
<evidence type="ECO:0000313" key="6">
    <source>
        <dbReference type="EMBL" id="CAB4873847.1"/>
    </source>
</evidence>
<sequence>MKRLLAFFLAANLIALGFSLPAHAGGIAGTKCVSLGAKTISKAKTYTCIKIGTRLYWTLGSKTISVKPTPTPTATRSTSPTPTLTPSAAPSASPTPSTIIEKPVVDGLTIGNLLWADEFKGLFGSAIDSTKWVARNCHRVPANGGGACFDGEDQFYAPSAIKLDGSASGVAVINTTRINGSKPSDAGICLSVSCHFVSGRFDTQGKALFQYGYIEARIKMPAGSGNHPAFWMLGNSINQVGWPLSGEMDITEIHSNDPFVSTAATHYSTSAIPNICCDNHFYTWAGLNMGVDLTLDYHSYAIAWLPNQVSYYVDGRKVSTTTPVDLGGYWHFNDKFFLILNNAVNTIFSGSSDNLQSSTMSIDWVRAYQLNGYGTVTTR</sequence>
<name>A0A6J7IGK3_9ZZZZ</name>
<comment type="similarity">
    <text evidence="1">Belongs to the glycosyl hydrolase 16 family.</text>
</comment>
<dbReference type="EMBL" id="CAFBLE010000012">
    <property type="protein sequence ID" value="CAB4873847.1"/>
    <property type="molecule type" value="Genomic_DNA"/>
</dbReference>
<dbReference type="InterPro" id="IPR050546">
    <property type="entry name" value="Glycosyl_Hydrlase_16"/>
</dbReference>
<dbReference type="CDD" id="cd08023">
    <property type="entry name" value="GH16_laminarinase_like"/>
    <property type="match status" value="1"/>
</dbReference>
<dbReference type="PROSITE" id="PS51762">
    <property type="entry name" value="GH16_2"/>
    <property type="match status" value="1"/>
</dbReference>
<evidence type="ECO:0000256" key="1">
    <source>
        <dbReference type="ARBA" id="ARBA00006865"/>
    </source>
</evidence>
<dbReference type="AlphaFoldDB" id="A0A6J7IGK3"/>
<protein>
    <submittedName>
        <fullName evidence="7">Unannotated protein</fullName>
    </submittedName>
</protein>
<feature type="domain" description="GH16" evidence="3">
    <location>
        <begin position="74"/>
        <end position="373"/>
    </location>
</feature>
<reference evidence="7" key="1">
    <citation type="submission" date="2020-05" db="EMBL/GenBank/DDBJ databases">
        <authorList>
            <person name="Chiriac C."/>
            <person name="Salcher M."/>
            <person name="Ghai R."/>
            <person name="Kavagutti S V."/>
        </authorList>
    </citation>
    <scope>NUCLEOTIDE SEQUENCE</scope>
</reference>
<dbReference type="EMBL" id="CAFBQL010000009">
    <property type="protein sequence ID" value="CAB5062572.1"/>
    <property type="molecule type" value="Genomic_DNA"/>
</dbReference>
<dbReference type="EMBL" id="CAEZWT010000005">
    <property type="protein sequence ID" value="CAB4658523.1"/>
    <property type="molecule type" value="Genomic_DNA"/>
</dbReference>
<dbReference type="Pfam" id="PF00722">
    <property type="entry name" value="Glyco_hydro_16"/>
    <property type="match status" value="1"/>
</dbReference>
<dbReference type="Gene3D" id="2.60.120.200">
    <property type="match status" value="1"/>
</dbReference>
<dbReference type="PANTHER" id="PTHR10963">
    <property type="entry name" value="GLYCOSYL HYDROLASE-RELATED"/>
    <property type="match status" value="1"/>
</dbReference>
<evidence type="ECO:0000256" key="2">
    <source>
        <dbReference type="SAM" id="MobiDB-lite"/>
    </source>
</evidence>
<evidence type="ECO:0000313" key="4">
    <source>
        <dbReference type="EMBL" id="CAB4658523.1"/>
    </source>
</evidence>
<proteinExistence type="inferred from homology"/>
<dbReference type="InterPro" id="IPR000757">
    <property type="entry name" value="Beta-glucanase-like"/>
</dbReference>
<dbReference type="GO" id="GO:0005975">
    <property type="term" value="P:carbohydrate metabolic process"/>
    <property type="evidence" value="ECO:0007669"/>
    <property type="project" value="InterPro"/>
</dbReference>
<evidence type="ECO:0000313" key="7">
    <source>
        <dbReference type="EMBL" id="CAB4929317.1"/>
    </source>
</evidence>
<dbReference type="GO" id="GO:0004553">
    <property type="term" value="F:hydrolase activity, hydrolyzing O-glycosyl compounds"/>
    <property type="evidence" value="ECO:0007669"/>
    <property type="project" value="InterPro"/>
</dbReference>
<accession>A0A6J7IGK3</accession>
<dbReference type="InterPro" id="IPR013320">
    <property type="entry name" value="ConA-like_dom_sf"/>
</dbReference>
<feature type="region of interest" description="Disordered" evidence="2">
    <location>
        <begin position="67"/>
        <end position="97"/>
    </location>
</feature>
<dbReference type="SUPFAM" id="SSF49899">
    <property type="entry name" value="Concanavalin A-like lectins/glucanases"/>
    <property type="match status" value="1"/>
</dbReference>
<dbReference type="PANTHER" id="PTHR10963:SF55">
    <property type="entry name" value="GLYCOSIDE HYDROLASE FAMILY 16 PROTEIN"/>
    <property type="match status" value="1"/>
</dbReference>
<feature type="compositionally biased region" description="Low complexity" evidence="2">
    <location>
        <begin position="72"/>
        <end position="97"/>
    </location>
</feature>
<evidence type="ECO:0000313" key="8">
    <source>
        <dbReference type="EMBL" id="CAB5062572.1"/>
    </source>
</evidence>
<organism evidence="7">
    <name type="scientific">freshwater metagenome</name>
    <dbReference type="NCBI Taxonomy" id="449393"/>
    <lineage>
        <taxon>unclassified sequences</taxon>
        <taxon>metagenomes</taxon>
        <taxon>ecological metagenomes</taxon>
    </lineage>
</organism>
<evidence type="ECO:0000259" key="3">
    <source>
        <dbReference type="PROSITE" id="PS51762"/>
    </source>
</evidence>
<evidence type="ECO:0000313" key="5">
    <source>
        <dbReference type="EMBL" id="CAB4751576.1"/>
    </source>
</evidence>